<protein>
    <submittedName>
        <fullName evidence="1">Uncharacterized protein</fullName>
    </submittedName>
</protein>
<dbReference type="AlphaFoldDB" id="A0AA36B3P6"/>
<keyword evidence="2" id="KW-1185">Reference proteome</keyword>
<evidence type="ECO:0000313" key="2">
    <source>
        <dbReference type="Proteomes" id="UP001162480"/>
    </source>
</evidence>
<dbReference type="EMBL" id="OX597821">
    <property type="protein sequence ID" value="CAI9727320.1"/>
    <property type="molecule type" value="Genomic_DNA"/>
</dbReference>
<organism evidence="1 2">
    <name type="scientific">Octopus vulgaris</name>
    <name type="common">Common octopus</name>
    <dbReference type="NCBI Taxonomy" id="6645"/>
    <lineage>
        <taxon>Eukaryota</taxon>
        <taxon>Metazoa</taxon>
        <taxon>Spiralia</taxon>
        <taxon>Lophotrochozoa</taxon>
        <taxon>Mollusca</taxon>
        <taxon>Cephalopoda</taxon>
        <taxon>Coleoidea</taxon>
        <taxon>Octopodiformes</taxon>
        <taxon>Octopoda</taxon>
        <taxon>Incirrata</taxon>
        <taxon>Octopodidae</taxon>
        <taxon>Octopus</taxon>
    </lineage>
</organism>
<dbReference type="Proteomes" id="UP001162480">
    <property type="component" value="Chromosome 8"/>
</dbReference>
<gene>
    <name evidence="1" type="ORF">OCTVUL_1B023334</name>
</gene>
<proteinExistence type="predicted"/>
<accession>A0AA36B3P6</accession>
<name>A0AA36B3P6_OCTVU</name>
<sequence length="132" mass="13671">MVSGGSIGGSVGGVGGGQFRKCCGYGCSVSDDSSMCGVESRGSVAVIVVVIEGGDGVYVEMRVLMDVFAVVVGETCLGLRNSLLMEIVIKCLYSDKSFHIGIVRINRCGSNGSGKDSLTNDENGVWFPDVSC</sequence>
<reference evidence="1" key="1">
    <citation type="submission" date="2023-08" db="EMBL/GenBank/DDBJ databases">
        <authorList>
            <person name="Alioto T."/>
            <person name="Alioto T."/>
            <person name="Gomez Garrido J."/>
        </authorList>
    </citation>
    <scope>NUCLEOTIDE SEQUENCE</scope>
</reference>
<evidence type="ECO:0000313" key="1">
    <source>
        <dbReference type="EMBL" id="CAI9727320.1"/>
    </source>
</evidence>